<dbReference type="InterPro" id="IPR006311">
    <property type="entry name" value="TAT_signal"/>
</dbReference>
<name>A0A0E0B592_9ORYZ</name>
<proteinExistence type="predicted"/>
<keyword evidence="3" id="KW-1185">Reference proteome</keyword>
<feature type="region of interest" description="Disordered" evidence="1">
    <location>
        <begin position="107"/>
        <end position="130"/>
    </location>
</feature>
<protein>
    <submittedName>
        <fullName evidence="2">Uncharacterized protein</fullName>
    </submittedName>
</protein>
<evidence type="ECO:0000313" key="3">
    <source>
        <dbReference type="Proteomes" id="UP000026961"/>
    </source>
</evidence>
<reference evidence="2" key="2">
    <citation type="submission" date="2018-05" db="EMBL/GenBank/DDBJ databases">
        <title>OgluRS3 (Oryza glumaepatula Reference Sequence Version 3).</title>
        <authorList>
            <person name="Zhang J."/>
            <person name="Kudrna D."/>
            <person name="Lee S."/>
            <person name="Talag J."/>
            <person name="Welchert J."/>
            <person name="Wing R.A."/>
        </authorList>
    </citation>
    <scope>NUCLEOTIDE SEQUENCE [LARGE SCALE GENOMIC DNA]</scope>
</reference>
<dbReference type="PROSITE" id="PS51318">
    <property type="entry name" value="TAT"/>
    <property type="match status" value="1"/>
</dbReference>
<sequence>MGPGGSRPETVRLHRGLSRRRWLPAEAAAVAARLHHGSRWRPRLPAEAAAVTTSTSRCAPPRFEAVAAGRAPSVLLPSPTPPKTVPSFGGGWRHRRTAATCLVANRRGAPEDTPPAATARVSEDTRPHRHLHPAGFLSLVSTDDGRSWSRAHRTLDL</sequence>
<dbReference type="Proteomes" id="UP000026961">
    <property type="component" value="Chromosome 9"/>
</dbReference>
<dbReference type="EnsemblPlants" id="OGLUM09G16850.1">
    <property type="protein sequence ID" value="OGLUM09G16850.1"/>
    <property type="gene ID" value="OGLUM09G16850"/>
</dbReference>
<evidence type="ECO:0000313" key="2">
    <source>
        <dbReference type="EnsemblPlants" id="OGLUM09G16850.1"/>
    </source>
</evidence>
<evidence type="ECO:0000256" key="1">
    <source>
        <dbReference type="SAM" id="MobiDB-lite"/>
    </source>
</evidence>
<accession>A0A0E0B592</accession>
<dbReference type="AlphaFoldDB" id="A0A0E0B592"/>
<dbReference type="Gramene" id="OGLUM09G16850.1">
    <property type="protein sequence ID" value="OGLUM09G16850.1"/>
    <property type="gene ID" value="OGLUM09G16850"/>
</dbReference>
<feature type="region of interest" description="Disordered" evidence="1">
    <location>
        <begin position="73"/>
        <end position="92"/>
    </location>
</feature>
<reference evidence="2" key="1">
    <citation type="submission" date="2015-04" db="UniProtKB">
        <authorList>
            <consortium name="EnsemblPlants"/>
        </authorList>
    </citation>
    <scope>IDENTIFICATION</scope>
</reference>
<dbReference type="HOGENOM" id="CLU_1680655_0_0_1"/>
<organism evidence="2">
    <name type="scientific">Oryza glumipatula</name>
    <dbReference type="NCBI Taxonomy" id="40148"/>
    <lineage>
        <taxon>Eukaryota</taxon>
        <taxon>Viridiplantae</taxon>
        <taxon>Streptophyta</taxon>
        <taxon>Embryophyta</taxon>
        <taxon>Tracheophyta</taxon>
        <taxon>Spermatophyta</taxon>
        <taxon>Magnoliopsida</taxon>
        <taxon>Liliopsida</taxon>
        <taxon>Poales</taxon>
        <taxon>Poaceae</taxon>
        <taxon>BOP clade</taxon>
        <taxon>Oryzoideae</taxon>
        <taxon>Oryzeae</taxon>
        <taxon>Oryzinae</taxon>
        <taxon>Oryza</taxon>
    </lineage>
</organism>